<sequence>MVLGVAIVLPGMGQVLNRAPVRGLVFVCYMVLLGVITYHLTTPEHSFLGRYAGGLFVYAISVMDAYRTAAARAAARFNPLAERSAGSGSAGPR</sequence>
<evidence type="ECO:0000313" key="2">
    <source>
        <dbReference type="EMBL" id="GAA5174784.1"/>
    </source>
</evidence>
<keyword evidence="3" id="KW-1185">Reference proteome</keyword>
<organism evidence="2 3">
    <name type="scientific">Pseudonocardia eucalypti</name>
    <dbReference type="NCBI Taxonomy" id="648755"/>
    <lineage>
        <taxon>Bacteria</taxon>
        <taxon>Bacillati</taxon>
        <taxon>Actinomycetota</taxon>
        <taxon>Actinomycetes</taxon>
        <taxon>Pseudonocardiales</taxon>
        <taxon>Pseudonocardiaceae</taxon>
        <taxon>Pseudonocardia</taxon>
    </lineage>
</organism>
<accession>A0ABP9RCM4</accession>
<comment type="caution">
    <text evidence="2">The sequence shown here is derived from an EMBL/GenBank/DDBJ whole genome shotgun (WGS) entry which is preliminary data.</text>
</comment>
<dbReference type="Proteomes" id="UP001428817">
    <property type="component" value="Unassembled WGS sequence"/>
</dbReference>
<name>A0ABP9RCM4_9PSEU</name>
<feature type="transmembrane region" description="Helical" evidence="1">
    <location>
        <begin position="23"/>
        <end position="41"/>
    </location>
</feature>
<keyword evidence="1" id="KW-0812">Transmembrane</keyword>
<protein>
    <submittedName>
        <fullName evidence="2">Uncharacterized protein</fullName>
    </submittedName>
</protein>
<dbReference type="EMBL" id="BAABJP010000062">
    <property type="protein sequence ID" value="GAA5174784.1"/>
    <property type="molecule type" value="Genomic_DNA"/>
</dbReference>
<proteinExistence type="predicted"/>
<keyword evidence="1" id="KW-0472">Membrane</keyword>
<evidence type="ECO:0000256" key="1">
    <source>
        <dbReference type="SAM" id="Phobius"/>
    </source>
</evidence>
<gene>
    <name evidence="2" type="ORF">GCM10023321_79420</name>
</gene>
<keyword evidence="1" id="KW-1133">Transmembrane helix</keyword>
<reference evidence="3" key="1">
    <citation type="journal article" date="2019" name="Int. J. Syst. Evol. Microbiol.">
        <title>The Global Catalogue of Microorganisms (GCM) 10K type strain sequencing project: providing services to taxonomists for standard genome sequencing and annotation.</title>
        <authorList>
            <consortium name="The Broad Institute Genomics Platform"/>
            <consortium name="The Broad Institute Genome Sequencing Center for Infectious Disease"/>
            <person name="Wu L."/>
            <person name="Ma J."/>
        </authorList>
    </citation>
    <scope>NUCLEOTIDE SEQUENCE [LARGE SCALE GENOMIC DNA]</scope>
    <source>
        <strain evidence="3">JCM 18303</strain>
    </source>
</reference>
<evidence type="ECO:0000313" key="3">
    <source>
        <dbReference type="Proteomes" id="UP001428817"/>
    </source>
</evidence>